<sequence>MPWKKDIKKFLHSTDHLIQFTICYPILKILHKISILVTVSHIFLVLYVTLLFGLEWKYHVQRTVIFKVGLKFAYACLAFIFLQSIIFPDLYVFLAWMLAIQRFVLLIFPDLKNLVKFRSRFFKLIILLLTVSAMLTKFAFPFICRINRYKNRGICVLSDLNLSFIFAYFLTCVSLLLYLYILLFLKNIPEQNTVFTFILLQTLVLFVSKSIILGTIIFDRFGLVDTKFGAPLHSLLELVFLPLNINFSYIFANRKSLGLTNWIAKVYQFL</sequence>
<dbReference type="InterPro" id="IPR018817">
    <property type="entry name" value="7TM_GPCR_serpentine_rcpt_Srz"/>
</dbReference>
<name>A0AAE9F303_CAEBR</name>
<feature type="transmembrane region" description="Helical" evidence="1">
    <location>
        <begin position="33"/>
        <end position="52"/>
    </location>
</feature>
<feature type="transmembrane region" description="Helical" evidence="1">
    <location>
        <begin position="64"/>
        <end position="85"/>
    </location>
</feature>
<feature type="transmembrane region" description="Helical" evidence="1">
    <location>
        <begin position="91"/>
        <end position="109"/>
    </location>
</feature>
<gene>
    <name evidence="2" type="ORF">L5515_006742</name>
</gene>
<keyword evidence="1" id="KW-1133">Transmembrane helix</keyword>
<evidence type="ECO:0000313" key="3">
    <source>
        <dbReference type="Proteomes" id="UP000829354"/>
    </source>
</evidence>
<evidence type="ECO:0000313" key="2">
    <source>
        <dbReference type="EMBL" id="UMM33164.1"/>
    </source>
</evidence>
<keyword evidence="3" id="KW-1185">Reference proteome</keyword>
<dbReference type="EMBL" id="CP092624">
    <property type="protein sequence ID" value="UMM33164.1"/>
    <property type="molecule type" value="Genomic_DNA"/>
</dbReference>
<dbReference type="Pfam" id="PF10325">
    <property type="entry name" value="7TM_GPCR_Srz"/>
    <property type="match status" value="1"/>
</dbReference>
<dbReference type="Proteomes" id="UP000829354">
    <property type="component" value="Chromosome V"/>
</dbReference>
<organism evidence="2 3">
    <name type="scientific">Caenorhabditis briggsae</name>
    <dbReference type="NCBI Taxonomy" id="6238"/>
    <lineage>
        <taxon>Eukaryota</taxon>
        <taxon>Metazoa</taxon>
        <taxon>Ecdysozoa</taxon>
        <taxon>Nematoda</taxon>
        <taxon>Chromadorea</taxon>
        <taxon>Rhabditida</taxon>
        <taxon>Rhabditina</taxon>
        <taxon>Rhabditomorpha</taxon>
        <taxon>Rhabditoidea</taxon>
        <taxon>Rhabditidae</taxon>
        <taxon>Peloderinae</taxon>
        <taxon>Caenorhabditis</taxon>
    </lineage>
</organism>
<proteinExistence type="predicted"/>
<protein>
    <submittedName>
        <fullName evidence="2">Uncharacterized protein</fullName>
    </submittedName>
</protein>
<reference evidence="2 3" key="1">
    <citation type="submission" date="2022-04" db="EMBL/GenBank/DDBJ databases">
        <title>Chromosome-level reference genomes for two strains of Caenorhabditis briggsae: an improved platform for comparative genomics.</title>
        <authorList>
            <person name="Stevens L."/>
            <person name="Andersen E."/>
        </authorList>
    </citation>
    <scope>NUCLEOTIDE SEQUENCE [LARGE SCALE GENOMIC DNA]</scope>
    <source>
        <strain evidence="2">VX34</strain>
        <tissue evidence="2">Whole-organism</tissue>
    </source>
</reference>
<feature type="transmembrane region" description="Helical" evidence="1">
    <location>
        <begin position="121"/>
        <end position="143"/>
    </location>
</feature>
<keyword evidence="1" id="KW-0812">Transmembrane</keyword>
<accession>A0AAE9F303</accession>
<keyword evidence="1" id="KW-0472">Membrane</keyword>
<evidence type="ECO:0000256" key="1">
    <source>
        <dbReference type="SAM" id="Phobius"/>
    </source>
</evidence>
<feature type="transmembrane region" description="Helical" evidence="1">
    <location>
        <begin position="230"/>
        <end position="252"/>
    </location>
</feature>
<feature type="transmembrane region" description="Helical" evidence="1">
    <location>
        <begin position="197"/>
        <end position="218"/>
    </location>
</feature>
<feature type="transmembrane region" description="Helical" evidence="1">
    <location>
        <begin position="163"/>
        <end position="185"/>
    </location>
</feature>
<dbReference type="AlphaFoldDB" id="A0AAE9F303"/>